<feature type="signal peptide" evidence="1">
    <location>
        <begin position="1"/>
        <end position="18"/>
    </location>
</feature>
<keyword evidence="3" id="KW-1185">Reference proteome</keyword>
<proteinExistence type="predicted"/>
<accession>A0A811LNS4</accession>
<keyword evidence="1" id="KW-0732">Signal</keyword>
<dbReference type="AlphaFoldDB" id="A0A811LNS4"/>
<protein>
    <recommendedName>
        <fullName evidence="4">Fatty-acid and retinol-binding protein 1</fullName>
    </recommendedName>
</protein>
<dbReference type="Proteomes" id="UP000783686">
    <property type="component" value="Unassembled WGS sequence"/>
</dbReference>
<evidence type="ECO:0008006" key="4">
    <source>
        <dbReference type="Google" id="ProtNLM"/>
    </source>
</evidence>
<dbReference type="OrthoDB" id="10313066at2759"/>
<organism evidence="2 3">
    <name type="scientific">Bursaphelenchus okinawaensis</name>
    <dbReference type="NCBI Taxonomy" id="465554"/>
    <lineage>
        <taxon>Eukaryota</taxon>
        <taxon>Metazoa</taxon>
        <taxon>Ecdysozoa</taxon>
        <taxon>Nematoda</taxon>
        <taxon>Chromadorea</taxon>
        <taxon>Rhabditida</taxon>
        <taxon>Tylenchina</taxon>
        <taxon>Tylenchomorpha</taxon>
        <taxon>Aphelenchoidea</taxon>
        <taxon>Aphelenchoididae</taxon>
        <taxon>Bursaphelenchus</taxon>
    </lineage>
</organism>
<dbReference type="Proteomes" id="UP000614601">
    <property type="component" value="Unassembled WGS sequence"/>
</dbReference>
<evidence type="ECO:0000256" key="1">
    <source>
        <dbReference type="SAM" id="SignalP"/>
    </source>
</evidence>
<dbReference type="EMBL" id="CAJFDH010000006">
    <property type="protein sequence ID" value="CAD5229947.1"/>
    <property type="molecule type" value="Genomic_DNA"/>
</dbReference>
<sequence length="186" mass="21450">MIFRSVVVGFCIVVSVAAKSRYDILVPDFEELAKNRTDRYLDGLDKKQKELFVELVMADEATPTPKALEATQDLAVFKKAVKLSADLLLEKKVDHKLVEFIVEMLHQTNNQTQVPDEDEQLQNELLVISKILQKYDALGDDEKKLADQIFPDYANAMFHVPQLREWSKTPEKHTIAYFRFKHQLQG</sequence>
<dbReference type="EMBL" id="CAJFCW020000006">
    <property type="protein sequence ID" value="CAG9127334.1"/>
    <property type="molecule type" value="Genomic_DNA"/>
</dbReference>
<name>A0A811LNS4_9BILA</name>
<reference evidence="2" key="1">
    <citation type="submission" date="2020-09" db="EMBL/GenBank/DDBJ databases">
        <authorList>
            <person name="Kikuchi T."/>
        </authorList>
    </citation>
    <scope>NUCLEOTIDE SEQUENCE</scope>
    <source>
        <strain evidence="2">SH1</strain>
    </source>
</reference>
<feature type="chain" id="PRO_5035595679" description="Fatty-acid and retinol-binding protein 1" evidence="1">
    <location>
        <begin position="19"/>
        <end position="186"/>
    </location>
</feature>
<comment type="caution">
    <text evidence="2">The sequence shown here is derived from an EMBL/GenBank/DDBJ whole genome shotgun (WGS) entry which is preliminary data.</text>
</comment>
<gene>
    <name evidence="2" type="ORF">BOKJ2_LOCUS13890</name>
</gene>
<evidence type="ECO:0000313" key="2">
    <source>
        <dbReference type="EMBL" id="CAD5229947.1"/>
    </source>
</evidence>
<evidence type="ECO:0000313" key="3">
    <source>
        <dbReference type="Proteomes" id="UP000614601"/>
    </source>
</evidence>